<evidence type="ECO:0000313" key="2">
    <source>
        <dbReference type="EMBL" id="SDH48579.1"/>
    </source>
</evidence>
<sequence length="722" mass="78295">MLRRVRALWRKARESPRLRPLLDFVDRCWWARAILRAHIVDVDFVAAQGTRLTARAAVQAYVRGGFRTGMSLNPLFMEELVSTQLADADRVPALYAYAVGDVDRIVTSVIWDSVAYARAFPDSVDARGGPLGHAWRGARASGRIDLGTTDHPEIHRWAEVHRVAISAAERSSRPDRADLHPAIANIVLLSRIARDEEPGRPLVAAMEMSHLAEADVVIAVADEATDAWVAASLMSLRLPRFQVVLDTEDIVDRVAARAPASAVVVVRGERADVSAQTLIDLAESAVHGQVAPLWVALDGTIASAGIIAHGSRTAHLLAGHPIEDAGRLGSSIEVIGTAGTTFARPVTSSTAPSTTRLDLISRAPAHKSEPEPTDAPDTDLAGILSPLGFDVLGWDGRRPTLSRRRSLVRLPDGSEVSSLRWALKIVAPPGRVGEAWGDTHFARGLADALRRLGQEVVIDAYDARQRPTVYLDDVVVALRGPEPFSPQPNAFSILWIISHPDQITADEVRNFDVVYAGSHEWARSASHRFSRPIETLLQCTDAHRFRPLTGRRTKDIVFVGTARGIPRPSVLEPIAAGIPVRVYGPDWRGWIPARSIIATGIANSELPELYGSAAVVLNDHWPAMRDAGFISNRLYDVVAAGGRAISDHVEGIAETFGGAVRTYGSVGELVELMQGDLDALFPDEAELRTISDRIRTDHSFDARARTLLDAALRGVDPSTSVG</sequence>
<dbReference type="STRING" id="370764.SAMN04489810_3159"/>
<accession>A0A1G8CTS1</accession>
<dbReference type="EMBL" id="LT629692">
    <property type="protein sequence ID" value="SDH48579.1"/>
    <property type="molecule type" value="Genomic_DNA"/>
</dbReference>
<protein>
    <recommendedName>
        <fullName evidence="1">Spore protein YkvP/CgeB glycosyl transferase-like domain-containing protein</fullName>
    </recommendedName>
</protein>
<feature type="domain" description="Spore protein YkvP/CgeB glycosyl transferase-like" evidence="1">
    <location>
        <begin position="570"/>
        <end position="709"/>
    </location>
</feature>
<proteinExistence type="predicted"/>
<dbReference type="Pfam" id="PF13524">
    <property type="entry name" value="Glyco_trans_1_2"/>
    <property type="match status" value="1"/>
</dbReference>
<dbReference type="RefSeq" id="WP_157681879.1">
    <property type="nucleotide sequence ID" value="NZ_LT629692.1"/>
</dbReference>
<name>A0A1G8CTS1_9MICO</name>
<evidence type="ECO:0000259" key="1">
    <source>
        <dbReference type="Pfam" id="PF13524"/>
    </source>
</evidence>
<organism evidence="2 3">
    <name type="scientific">Microbacterium pygmaeum</name>
    <dbReference type="NCBI Taxonomy" id="370764"/>
    <lineage>
        <taxon>Bacteria</taxon>
        <taxon>Bacillati</taxon>
        <taxon>Actinomycetota</taxon>
        <taxon>Actinomycetes</taxon>
        <taxon>Micrococcales</taxon>
        <taxon>Microbacteriaceae</taxon>
        <taxon>Microbacterium</taxon>
    </lineage>
</organism>
<dbReference type="OrthoDB" id="5165900at2"/>
<reference evidence="2 3" key="1">
    <citation type="submission" date="2016-10" db="EMBL/GenBank/DDBJ databases">
        <authorList>
            <person name="de Groot N.N."/>
        </authorList>
    </citation>
    <scope>NUCLEOTIDE SEQUENCE [LARGE SCALE GENOMIC DNA]</scope>
    <source>
        <strain evidence="2 3">DSM 23142</strain>
    </source>
</reference>
<keyword evidence="3" id="KW-1185">Reference proteome</keyword>
<dbReference type="AlphaFoldDB" id="A0A1G8CTS1"/>
<dbReference type="Proteomes" id="UP000199009">
    <property type="component" value="Chromosome I"/>
</dbReference>
<dbReference type="InterPro" id="IPR055259">
    <property type="entry name" value="YkvP/CgeB_Glyco_trans-like"/>
</dbReference>
<gene>
    <name evidence="2" type="ORF">SAMN04489810_3159</name>
</gene>
<evidence type="ECO:0000313" key="3">
    <source>
        <dbReference type="Proteomes" id="UP000199009"/>
    </source>
</evidence>